<evidence type="ECO:0000256" key="3">
    <source>
        <dbReference type="ARBA" id="ARBA00022670"/>
    </source>
</evidence>
<dbReference type="Pfam" id="PF12359">
    <property type="entry name" value="DUF3645"/>
    <property type="match status" value="1"/>
</dbReference>
<name>A0A820ISG7_9BILA</name>
<keyword evidence="4" id="KW-0833">Ubl conjugation pathway</keyword>
<dbReference type="AlphaFoldDB" id="A0A820ISG7"/>
<dbReference type="EC" id="3.4.19.12" evidence="2"/>
<dbReference type="InterPro" id="IPR022099">
    <property type="entry name" value="DUF3638"/>
</dbReference>
<dbReference type="SUPFAM" id="SSF52540">
    <property type="entry name" value="P-loop containing nucleoside triphosphate hydrolases"/>
    <property type="match status" value="1"/>
</dbReference>
<keyword evidence="3" id="KW-0645">Protease</keyword>
<gene>
    <name evidence="9" type="ORF">UXM345_LOCUS33960</name>
</gene>
<accession>A0A820ISG7</accession>
<feature type="non-terminal residue" evidence="9">
    <location>
        <position position="1"/>
    </location>
</feature>
<dbReference type="InterPro" id="IPR027417">
    <property type="entry name" value="P-loop_NTPase"/>
</dbReference>
<proteinExistence type="predicted"/>
<reference evidence="9" key="1">
    <citation type="submission" date="2021-02" db="EMBL/GenBank/DDBJ databases">
        <authorList>
            <person name="Nowell W R."/>
        </authorList>
    </citation>
    <scope>NUCLEOTIDE SEQUENCE</scope>
</reference>
<comment type="catalytic activity">
    <reaction evidence="1">
        <text>Thiol-dependent hydrolysis of ester, thioester, amide, peptide and isopeptide bonds formed by the C-terminal Gly of ubiquitin (a 76-residue protein attached to proteins as an intracellular targeting signal).</text>
        <dbReference type="EC" id="3.4.19.12"/>
    </reaction>
</comment>
<protein>
    <recommendedName>
        <fullName evidence="2">ubiquitinyl hydrolase 1</fullName>
        <ecNumber evidence="2">3.4.19.12</ecNumber>
    </recommendedName>
</protein>
<dbReference type="Pfam" id="PF12340">
    <property type="entry name" value="DUF3638"/>
    <property type="match status" value="1"/>
</dbReference>
<keyword evidence="6" id="KW-0788">Thiol protease</keyword>
<dbReference type="Proteomes" id="UP000663842">
    <property type="component" value="Unassembled WGS sequence"/>
</dbReference>
<dbReference type="GO" id="GO:0004843">
    <property type="term" value="F:cysteine-type deubiquitinase activity"/>
    <property type="evidence" value="ECO:0007669"/>
    <property type="project" value="UniProtKB-EC"/>
</dbReference>
<dbReference type="PANTHER" id="PTHR13367">
    <property type="entry name" value="UBIQUITIN THIOESTERASE"/>
    <property type="match status" value="1"/>
</dbReference>
<organism evidence="9 10">
    <name type="scientific">Rotaria magnacalcarata</name>
    <dbReference type="NCBI Taxonomy" id="392030"/>
    <lineage>
        <taxon>Eukaryota</taxon>
        <taxon>Metazoa</taxon>
        <taxon>Spiralia</taxon>
        <taxon>Gnathifera</taxon>
        <taxon>Rotifera</taxon>
        <taxon>Eurotatoria</taxon>
        <taxon>Bdelloidea</taxon>
        <taxon>Philodinida</taxon>
        <taxon>Philodinidae</taxon>
        <taxon>Rotaria</taxon>
    </lineage>
</organism>
<evidence type="ECO:0000313" key="10">
    <source>
        <dbReference type="Proteomes" id="UP000663842"/>
    </source>
</evidence>
<evidence type="ECO:0000313" key="9">
    <source>
        <dbReference type="EMBL" id="CAF4311383.1"/>
    </source>
</evidence>
<evidence type="ECO:0000259" key="8">
    <source>
        <dbReference type="Pfam" id="PF12359"/>
    </source>
</evidence>
<dbReference type="InterPro" id="IPR022105">
    <property type="entry name" value="DUF3645"/>
</dbReference>
<keyword evidence="5" id="KW-0378">Hydrolase</keyword>
<evidence type="ECO:0000256" key="4">
    <source>
        <dbReference type="ARBA" id="ARBA00022786"/>
    </source>
</evidence>
<feature type="domain" description="DUF3638" evidence="7">
    <location>
        <begin position="25"/>
        <end position="234"/>
    </location>
</feature>
<dbReference type="PANTHER" id="PTHR13367:SF33">
    <property type="entry name" value="P-LOOP CONTAINING NUCLEOSIDE TRIPHOSPHATE HYDROLASE PROTEIN"/>
    <property type="match status" value="1"/>
</dbReference>
<evidence type="ECO:0000256" key="6">
    <source>
        <dbReference type="ARBA" id="ARBA00022807"/>
    </source>
</evidence>
<sequence length="870" mass="101518">MERALHFATHNKREDFRNEVSHIPHSNWKPSEHIPWLVLELEMNITIREIQIKVANHMMQPNMRVDNSTVQNIVTQMNMGEGKTSVILPMLAVYLSSSNLSLARIIVLKSLFPTNYQSLRYKLGGLLNRRIFPFACRRDMNFKDQQINQIFERFKHGLRNCDIILTTPEDILSFDLLTIDKCRRKQFNVGRSMLTVQQWLKTYARDVLDESDEILHVKYQLIYTVGGQQQVDAETSSSVENLTDKFPCLDIQLFLIVRGLLSSEVLLVAFQKRYRVNYGVNPNISFNRLMAVPFRAKDVVVDRTEFGHPDVALVLTHLSYYYSGLSDLQLSQCFNRLNDEETDPGVIYDQWVLYEGEDNVTQSIKKWSGVNLQDYRQLTECLFPIFRYNMLVIHYFLNHFVIPREAKQFPNKLVASAWDLSSPLRSKIITGFSGTNDTQLLLPVHIRQYDLPELQKTDAIVVNNLLQPENENYQSLLINATTENILKQIIRYKETINVILDVGALFIDGTNREIAIKWLNLSDRNQVDYVVYFDCDSIVVDDRQSHSCPFVTSPASERLDRCIFYLDEIHTRGTDFKFPVGFKAAVTLGNGLTKDRFVQACMRMRKLGNGHTLTFWSSHEVHQQIEILKTNSITIDRRRSESNESINLIDILRWVYENTQQATWNGLYHWATQSLSFQRKVSAFQHIVWNDNQQVFTNSIMTDLSKECCEPEITELRSMYGAARKLQTLFEIHHKRYEHTHHHLSIETKDAVLKRLRDYGGTKQRLSQLLDEEQQRELEQELEEERQKELPPSVKPCEPILHEAITRLCDMHSDIIDLTHFPNVFRHLPYAFTGTTFLKECQSENWSKNIWISTEFQRVIETKGESLNPF</sequence>
<comment type="caution">
    <text evidence="9">The sequence shown here is derived from an EMBL/GenBank/DDBJ whole genome shotgun (WGS) entry which is preliminary data.</text>
</comment>
<feature type="domain" description="DUF3645" evidence="8">
    <location>
        <begin position="288"/>
        <end position="316"/>
    </location>
</feature>
<dbReference type="GO" id="GO:0006508">
    <property type="term" value="P:proteolysis"/>
    <property type="evidence" value="ECO:0007669"/>
    <property type="project" value="UniProtKB-KW"/>
</dbReference>
<dbReference type="EMBL" id="CAJOBF010011872">
    <property type="protein sequence ID" value="CAF4311383.1"/>
    <property type="molecule type" value="Genomic_DNA"/>
</dbReference>
<evidence type="ECO:0000256" key="1">
    <source>
        <dbReference type="ARBA" id="ARBA00000707"/>
    </source>
</evidence>
<evidence type="ECO:0000256" key="5">
    <source>
        <dbReference type="ARBA" id="ARBA00022801"/>
    </source>
</evidence>
<dbReference type="InterPro" id="IPR051346">
    <property type="entry name" value="OTU_Deubiquitinase"/>
</dbReference>
<evidence type="ECO:0000256" key="2">
    <source>
        <dbReference type="ARBA" id="ARBA00012759"/>
    </source>
</evidence>
<evidence type="ECO:0000259" key="7">
    <source>
        <dbReference type="Pfam" id="PF12340"/>
    </source>
</evidence>